<sequence>MLFTTGLVAGCASAPGDSALFVLDDGPEPASGAPIPGAPTLSVDPVVIADYLNQGGIVFQTAPYKVVIANNNRWAAPLAGQLTDTLYNVLSRRLRQINVQRGRARGDTAFALVTRVEKFYGSHDGQAHVAGVWQLVDDQGTPLRRENFDQAIALDQDGYGELVAKLSEGWQSIAADMSPPIAASLSQR</sequence>
<reference evidence="2 3" key="1">
    <citation type="submission" date="2013-10" db="EMBL/GenBank/DDBJ databases">
        <title>Salinisphaera japonica YTM-1 Genome Sequencing.</title>
        <authorList>
            <person name="Lai Q."/>
            <person name="Li C."/>
            <person name="Shao Z."/>
        </authorList>
    </citation>
    <scope>NUCLEOTIDE SEQUENCE [LARGE SCALE GENOMIC DNA]</scope>
    <source>
        <strain evidence="2 3">YTM-1</strain>
    </source>
</reference>
<accession>A0A423PQM8</accession>
<dbReference type="Pfam" id="PF03886">
    <property type="entry name" value="ABC_trans_aux"/>
    <property type="match status" value="1"/>
</dbReference>
<keyword evidence="3" id="KW-1185">Reference proteome</keyword>
<proteinExistence type="predicted"/>
<dbReference type="Gene3D" id="3.40.50.10610">
    <property type="entry name" value="ABC-type transport auxiliary lipoprotein component"/>
    <property type="match status" value="1"/>
</dbReference>
<dbReference type="InterPro" id="IPR005586">
    <property type="entry name" value="ABC_trans_aux"/>
</dbReference>
<organism evidence="2 3">
    <name type="scientific">Salinisphaera japonica YTM-1</name>
    <dbReference type="NCBI Taxonomy" id="1209778"/>
    <lineage>
        <taxon>Bacteria</taxon>
        <taxon>Pseudomonadati</taxon>
        <taxon>Pseudomonadota</taxon>
        <taxon>Gammaproteobacteria</taxon>
        <taxon>Salinisphaerales</taxon>
        <taxon>Salinisphaeraceae</taxon>
        <taxon>Salinisphaera</taxon>
    </lineage>
</organism>
<dbReference type="SUPFAM" id="SSF159594">
    <property type="entry name" value="XCC0632-like"/>
    <property type="match status" value="1"/>
</dbReference>
<dbReference type="AlphaFoldDB" id="A0A423PQM8"/>
<protein>
    <recommendedName>
        <fullName evidence="1">ABC-type transport auxiliary lipoprotein component domain-containing protein</fullName>
    </recommendedName>
</protein>
<evidence type="ECO:0000313" key="3">
    <source>
        <dbReference type="Proteomes" id="UP000285310"/>
    </source>
</evidence>
<dbReference type="Proteomes" id="UP000285310">
    <property type="component" value="Unassembled WGS sequence"/>
</dbReference>
<evidence type="ECO:0000313" key="2">
    <source>
        <dbReference type="EMBL" id="ROO27915.1"/>
    </source>
</evidence>
<gene>
    <name evidence="2" type="ORF">SAJA_08845</name>
</gene>
<feature type="domain" description="ABC-type transport auxiliary lipoprotein component" evidence="1">
    <location>
        <begin position="27"/>
        <end position="177"/>
    </location>
</feature>
<dbReference type="InParanoid" id="A0A423PQM8"/>
<comment type="caution">
    <text evidence="2">The sequence shown here is derived from an EMBL/GenBank/DDBJ whole genome shotgun (WGS) entry which is preliminary data.</text>
</comment>
<dbReference type="EMBL" id="AYKG01000024">
    <property type="protein sequence ID" value="ROO27915.1"/>
    <property type="molecule type" value="Genomic_DNA"/>
</dbReference>
<dbReference type="FunCoup" id="A0A423PQM8">
    <property type="interactions" value="7"/>
</dbReference>
<name>A0A423PQM8_9GAMM</name>
<evidence type="ECO:0000259" key="1">
    <source>
        <dbReference type="Pfam" id="PF03886"/>
    </source>
</evidence>